<feature type="region of interest" description="Disordered" evidence="2">
    <location>
        <begin position="291"/>
        <end position="325"/>
    </location>
</feature>
<dbReference type="PANTHER" id="PTHR43625:SF40">
    <property type="entry name" value="ALDO-KETO REDUCTASE YAKC [NADP(+)]"/>
    <property type="match status" value="1"/>
</dbReference>
<gene>
    <name evidence="4" type="ORF">GCM10010226_14070</name>
</gene>
<feature type="domain" description="NADP-dependent oxidoreductase" evidence="3">
    <location>
        <begin position="14"/>
        <end position="290"/>
    </location>
</feature>
<dbReference type="CDD" id="cd19088">
    <property type="entry name" value="AKR_AKR13B1"/>
    <property type="match status" value="1"/>
</dbReference>
<name>A0A918H4U8_9ACTN</name>
<dbReference type="GO" id="GO:0005737">
    <property type="term" value="C:cytoplasm"/>
    <property type="evidence" value="ECO:0007669"/>
    <property type="project" value="TreeGrafter"/>
</dbReference>
<evidence type="ECO:0000259" key="3">
    <source>
        <dbReference type="Pfam" id="PF00248"/>
    </source>
</evidence>
<keyword evidence="1" id="KW-0560">Oxidoreductase</keyword>
<dbReference type="EMBL" id="BMSA01000002">
    <property type="protein sequence ID" value="GGT38713.1"/>
    <property type="molecule type" value="Genomic_DNA"/>
</dbReference>
<protein>
    <submittedName>
        <fullName evidence="4">Oxidoreductase</fullName>
    </submittedName>
</protein>
<dbReference type="InterPro" id="IPR036812">
    <property type="entry name" value="NAD(P)_OxRdtase_dom_sf"/>
</dbReference>
<dbReference type="AlphaFoldDB" id="A0A918H4U8"/>
<evidence type="ECO:0000256" key="2">
    <source>
        <dbReference type="SAM" id="MobiDB-lite"/>
    </source>
</evidence>
<dbReference type="PRINTS" id="PR00069">
    <property type="entry name" value="ALDKETRDTASE"/>
</dbReference>
<dbReference type="PANTHER" id="PTHR43625">
    <property type="entry name" value="AFLATOXIN B1 ALDEHYDE REDUCTASE"/>
    <property type="match status" value="1"/>
</dbReference>
<proteinExistence type="predicted"/>
<dbReference type="Gene3D" id="3.20.20.100">
    <property type="entry name" value="NADP-dependent oxidoreductase domain"/>
    <property type="match status" value="1"/>
</dbReference>
<reference evidence="4" key="1">
    <citation type="journal article" date="2014" name="Int. J. Syst. Evol. Microbiol.">
        <title>Complete genome sequence of Corynebacterium casei LMG S-19264T (=DSM 44701T), isolated from a smear-ripened cheese.</title>
        <authorList>
            <consortium name="US DOE Joint Genome Institute (JGI-PGF)"/>
            <person name="Walter F."/>
            <person name="Albersmeier A."/>
            <person name="Kalinowski J."/>
            <person name="Ruckert C."/>
        </authorList>
    </citation>
    <scope>NUCLEOTIDE SEQUENCE</scope>
    <source>
        <strain evidence="4">JCM 4125</strain>
    </source>
</reference>
<dbReference type="GO" id="GO:0016491">
    <property type="term" value="F:oxidoreductase activity"/>
    <property type="evidence" value="ECO:0007669"/>
    <property type="project" value="UniProtKB-KW"/>
</dbReference>
<keyword evidence="5" id="KW-1185">Reference proteome</keyword>
<reference evidence="4" key="2">
    <citation type="submission" date="2020-09" db="EMBL/GenBank/DDBJ databases">
        <authorList>
            <person name="Sun Q."/>
            <person name="Ohkuma M."/>
        </authorList>
    </citation>
    <scope>NUCLEOTIDE SEQUENCE</scope>
    <source>
        <strain evidence="4">JCM 4125</strain>
    </source>
</reference>
<evidence type="ECO:0000313" key="5">
    <source>
        <dbReference type="Proteomes" id="UP000646776"/>
    </source>
</evidence>
<dbReference type="RefSeq" id="WP_189708636.1">
    <property type="nucleotide sequence ID" value="NZ_BMSA01000002.1"/>
</dbReference>
<organism evidence="4 5">
    <name type="scientific">Streptomyces phaeofaciens</name>
    <dbReference type="NCBI Taxonomy" id="68254"/>
    <lineage>
        <taxon>Bacteria</taxon>
        <taxon>Bacillati</taxon>
        <taxon>Actinomycetota</taxon>
        <taxon>Actinomycetes</taxon>
        <taxon>Kitasatosporales</taxon>
        <taxon>Streptomycetaceae</taxon>
        <taxon>Streptomyces</taxon>
    </lineage>
</organism>
<dbReference type="InterPro" id="IPR050791">
    <property type="entry name" value="Aldo-Keto_reductase"/>
</dbReference>
<evidence type="ECO:0000256" key="1">
    <source>
        <dbReference type="ARBA" id="ARBA00023002"/>
    </source>
</evidence>
<accession>A0A918H4U8</accession>
<dbReference type="InterPro" id="IPR020471">
    <property type="entry name" value="AKR"/>
</dbReference>
<sequence length="325" mass="33905">MRLRTLGELPVSAVGLGTMPLSIEGRPDEARALATVHAALDAGVTLLDTADSYHLPGEEPGHNERLLARALATWGGDTDTVLVATKGGRGRPAGGGWTVNGDPRRLRAAAEGSLRRLGVEAIGLYQLHKPDPAVPFAESVGALRELAQEGKIRLAGVSNVDADQIRAAREILGDRLVSVQNRYSPAVGDSEQELRLAAGLGLAFLPWSPLGGISRSSLDGPSGLADEGPFAAFHEVARQHGVSPQQVCLAWLLSRSPTVIPIPGASRPETARDSAGAADLELGEEELTALGRAVERARRGAGHGRTGRLSDGGSVSAARRRGAVR</sequence>
<dbReference type="Proteomes" id="UP000646776">
    <property type="component" value="Unassembled WGS sequence"/>
</dbReference>
<comment type="caution">
    <text evidence="4">The sequence shown here is derived from an EMBL/GenBank/DDBJ whole genome shotgun (WGS) entry which is preliminary data.</text>
</comment>
<dbReference type="Pfam" id="PF00248">
    <property type="entry name" value="Aldo_ket_red"/>
    <property type="match status" value="1"/>
</dbReference>
<evidence type="ECO:0000313" key="4">
    <source>
        <dbReference type="EMBL" id="GGT38713.1"/>
    </source>
</evidence>
<dbReference type="SUPFAM" id="SSF51430">
    <property type="entry name" value="NAD(P)-linked oxidoreductase"/>
    <property type="match status" value="1"/>
</dbReference>
<dbReference type="InterPro" id="IPR023210">
    <property type="entry name" value="NADP_OxRdtase_dom"/>
</dbReference>